<evidence type="ECO:0000259" key="20">
    <source>
        <dbReference type="PROSITE" id="PS50113"/>
    </source>
</evidence>
<dbReference type="InterPro" id="IPR001789">
    <property type="entry name" value="Sig_transdc_resp-reg_receiver"/>
</dbReference>
<dbReference type="Pfam" id="PF13426">
    <property type="entry name" value="PAS_9"/>
    <property type="match status" value="2"/>
</dbReference>
<dbReference type="InterPro" id="IPR036641">
    <property type="entry name" value="HPT_dom_sf"/>
</dbReference>
<dbReference type="Gene3D" id="1.20.120.160">
    <property type="entry name" value="HPT domain"/>
    <property type="match status" value="1"/>
</dbReference>
<keyword evidence="10" id="KW-0902">Two-component regulatory system</keyword>
<dbReference type="PROSITE" id="PS50113">
    <property type="entry name" value="PAC"/>
    <property type="match status" value="4"/>
</dbReference>
<dbReference type="GO" id="GO:0004673">
    <property type="term" value="F:protein histidine kinase activity"/>
    <property type="evidence" value="ECO:0007669"/>
    <property type="project" value="UniProtKB-EC"/>
</dbReference>
<evidence type="ECO:0000256" key="6">
    <source>
        <dbReference type="ARBA" id="ARBA00022692"/>
    </source>
</evidence>
<dbReference type="EMBL" id="CP121472">
    <property type="protein sequence ID" value="WPL16822.1"/>
    <property type="molecule type" value="Genomic_DNA"/>
</dbReference>
<feature type="domain" description="PAC" evidence="20">
    <location>
        <begin position="763"/>
        <end position="814"/>
    </location>
</feature>
<dbReference type="Gene3D" id="1.10.287.130">
    <property type="match status" value="1"/>
</dbReference>
<comment type="subcellular location">
    <subcellularLocation>
        <location evidence="2">Cell membrane</location>
        <topology evidence="2">Multi-pass membrane protein</topology>
    </subcellularLocation>
</comment>
<dbReference type="Gene3D" id="3.40.50.2300">
    <property type="match status" value="2"/>
</dbReference>
<dbReference type="CDD" id="cd17546">
    <property type="entry name" value="REC_hyHK_CKI1_RcsC-like"/>
    <property type="match status" value="2"/>
</dbReference>
<dbReference type="InterPro" id="IPR001610">
    <property type="entry name" value="PAC"/>
</dbReference>
<dbReference type="InterPro" id="IPR036890">
    <property type="entry name" value="HATPase_C_sf"/>
</dbReference>
<evidence type="ECO:0000259" key="19">
    <source>
        <dbReference type="PROSITE" id="PS50112"/>
    </source>
</evidence>
<dbReference type="Pfam" id="PF02518">
    <property type="entry name" value="HATPase_c"/>
    <property type="match status" value="1"/>
</dbReference>
<dbReference type="PANTHER" id="PTHR45339">
    <property type="entry name" value="HYBRID SIGNAL TRANSDUCTION HISTIDINE KINASE J"/>
    <property type="match status" value="1"/>
</dbReference>
<dbReference type="SMART" id="SM00448">
    <property type="entry name" value="REC"/>
    <property type="match status" value="2"/>
</dbReference>
<dbReference type="SMART" id="SM00387">
    <property type="entry name" value="HATPase_c"/>
    <property type="match status" value="1"/>
</dbReference>
<dbReference type="EC" id="2.7.13.3" evidence="3"/>
<dbReference type="Gene3D" id="3.30.450.20">
    <property type="entry name" value="PAS domain"/>
    <property type="match status" value="4"/>
</dbReference>
<keyword evidence="23" id="KW-1185">Reference proteome</keyword>
<dbReference type="InterPro" id="IPR000014">
    <property type="entry name" value="PAS"/>
</dbReference>
<feature type="modified residue" description="Phosphohistidine" evidence="12">
    <location>
        <position position="1580"/>
    </location>
</feature>
<evidence type="ECO:0000256" key="3">
    <source>
        <dbReference type="ARBA" id="ARBA00012438"/>
    </source>
</evidence>
<keyword evidence="14" id="KW-0175">Coiled coil</keyword>
<dbReference type="InterPro" id="IPR004358">
    <property type="entry name" value="Sig_transdc_His_kin-like_C"/>
</dbReference>
<evidence type="ECO:0000256" key="1">
    <source>
        <dbReference type="ARBA" id="ARBA00000085"/>
    </source>
</evidence>
<accession>A0ABZ0S8G3</accession>
<dbReference type="InterPro" id="IPR005467">
    <property type="entry name" value="His_kinase_dom"/>
</dbReference>
<keyword evidence="11 16" id="KW-0472">Membrane</keyword>
<dbReference type="Gene3D" id="2.10.70.100">
    <property type="match status" value="1"/>
</dbReference>
<evidence type="ECO:0000259" key="21">
    <source>
        <dbReference type="PROSITE" id="PS50894"/>
    </source>
</evidence>
<dbReference type="Pfam" id="PF00989">
    <property type="entry name" value="PAS"/>
    <property type="match status" value="1"/>
</dbReference>
<evidence type="ECO:0000256" key="2">
    <source>
        <dbReference type="ARBA" id="ARBA00004651"/>
    </source>
</evidence>
<feature type="modified residue" description="4-aspartylphosphate" evidence="13">
    <location>
        <position position="1388"/>
    </location>
</feature>
<dbReference type="PROSITE" id="PS50110">
    <property type="entry name" value="RESPONSE_REGULATORY"/>
    <property type="match status" value="2"/>
</dbReference>
<dbReference type="PROSITE" id="PS50112">
    <property type="entry name" value="PAS"/>
    <property type="match status" value="3"/>
</dbReference>
<protein>
    <recommendedName>
        <fullName evidence="3">histidine kinase</fullName>
        <ecNumber evidence="3">2.7.13.3</ecNumber>
    </recommendedName>
</protein>
<organism evidence="22 23">
    <name type="scientific">Thiorhodovibrio winogradskyi</name>
    <dbReference type="NCBI Taxonomy" id="77007"/>
    <lineage>
        <taxon>Bacteria</taxon>
        <taxon>Pseudomonadati</taxon>
        <taxon>Pseudomonadota</taxon>
        <taxon>Gammaproteobacteria</taxon>
        <taxon>Chromatiales</taxon>
        <taxon>Chromatiaceae</taxon>
        <taxon>Thiorhodovibrio</taxon>
    </lineage>
</organism>
<feature type="domain" description="Response regulatory" evidence="18">
    <location>
        <begin position="1339"/>
        <end position="1455"/>
    </location>
</feature>
<evidence type="ECO:0000256" key="15">
    <source>
        <dbReference type="SAM" id="MobiDB-lite"/>
    </source>
</evidence>
<feature type="compositionally biased region" description="Low complexity" evidence="15">
    <location>
        <begin position="1493"/>
        <end position="1525"/>
    </location>
</feature>
<evidence type="ECO:0000256" key="5">
    <source>
        <dbReference type="ARBA" id="ARBA00022553"/>
    </source>
</evidence>
<dbReference type="Proteomes" id="UP001432180">
    <property type="component" value="Chromosome"/>
</dbReference>
<evidence type="ECO:0000256" key="11">
    <source>
        <dbReference type="ARBA" id="ARBA00023136"/>
    </source>
</evidence>
<feature type="domain" description="Response regulatory" evidence="18">
    <location>
        <begin position="1190"/>
        <end position="1311"/>
    </location>
</feature>
<comment type="catalytic activity">
    <reaction evidence="1">
        <text>ATP + protein L-histidine = ADP + protein N-phospho-L-histidine.</text>
        <dbReference type="EC" id="2.7.13.3"/>
    </reaction>
</comment>
<evidence type="ECO:0000256" key="9">
    <source>
        <dbReference type="ARBA" id="ARBA00022989"/>
    </source>
</evidence>
<evidence type="ECO:0000256" key="12">
    <source>
        <dbReference type="PROSITE-ProRule" id="PRU00110"/>
    </source>
</evidence>
<dbReference type="NCBIfam" id="TIGR00229">
    <property type="entry name" value="sensory_box"/>
    <property type="match status" value="3"/>
</dbReference>
<dbReference type="PROSITE" id="PS50109">
    <property type="entry name" value="HIS_KIN"/>
    <property type="match status" value="1"/>
</dbReference>
<reference evidence="22 23" key="1">
    <citation type="journal article" date="2023" name="Microorganisms">
        <title>Thiorhodovibrio frisius and Trv. litoralis spp. nov., Two Novel Members from a Clade of Fastidious Purple Sulfur Bacteria That Exhibit Unique Red-Shifted Light-Harvesting Capabilities.</title>
        <authorList>
            <person name="Methner A."/>
            <person name="Kuzyk S.B."/>
            <person name="Petersen J."/>
            <person name="Bauer S."/>
            <person name="Brinkmann H."/>
            <person name="Sichau K."/>
            <person name="Wanner G."/>
            <person name="Wolf J."/>
            <person name="Neumann-Schaal M."/>
            <person name="Henke P."/>
            <person name="Tank M."/>
            <person name="Sproer C."/>
            <person name="Bunk B."/>
            <person name="Overmann J."/>
        </authorList>
    </citation>
    <scope>NUCLEOTIDE SEQUENCE [LARGE SCALE GENOMIC DNA]</scope>
    <source>
        <strain evidence="22 23">DSM 6702</strain>
    </source>
</reference>
<feature type="domain" description="PAS" evidence="19">
    <location>
        <begin position="684"/>
        <end position="729"/>
    </location>
</feature>
<evidence type="ECO:0000259" key="17">
    <source>
        <dbReference type="PROSITE" id="PS50109"/>
    </source>
</evidence>
<keyword evidence="5 13" id="KW-0597">Phosphoprotein</keyword>
<keyword evidence="22" id="KW-0418">Kinase</keyword>
<evidence type="ECO:0000256" key="13">
    <source>
        <dbReference type="PROSITE-ProRule" id="PRU00169"/>
    </source>
</evidence>
<dbReference type="Pfam" id="PF01627">
    <property type="entry name" value="Hpt"/>
    <property type="match status" value="1"/>
</dbReference>
<dbReference type="PRINTS" id="PR00344">
    <property type="entry name" value="BCTRLSENSOR"/>
</dbReference>
<keyword evidence="6 16" id="KW-0812">Transmembrane</keyword>
<dbReference type="SUPFAM" id="SSF52172">
    <property type="entry name" value="CheY-like"/>
    <property type="match status" value="2"/>
</dbReference>
<feature type="domain" description="PAC" evidence="20">
    <location>
        <begin position="881"/>
        <end position="931"/>
    </location>
</feature>
<feature type="transmembrane region" description="Helical" evidence="16">
    <location>
        <begin position="392"/>
        <end position="413"/>
    </location>
</feature>
<evidence type="ECO:0000256" key="8">
    <source>
        <dbReference type="ARBA" id="ARBA00022840"/>
    </source>
</evidence>
<feature type="region of interest" description="Disordered" evidence="15">
    <location>
        <begin position="1640"/>
        <end position="1662"/>
    </location>
</feature>
<evidence type="ECO:0000256" key="16">
    <source>
        <dbReference type="SAM" id="Phobius"/>
    </source>
</evidence>
<dbReference type="InterPro" id="IPR003661">
    <property type="entry name" value="HisK_dim/P_dom"/>
</dbReference>
<dbReference type="CDD" id="cd00082">
    <property type="entry name" value="HisKA"/>
    <property type="match status" value="1"/>
</dbReference>
<feature type="region of interest" description="Disordered" evidence="15">
    <location>
        <begin position="1467"/>
        <end position="1526"/>
    </location>
</feature>
<evidence type="ECO:0000313" key="22">
    <source>
        <dbReference type="EMBL" id="WPL16822.1"/>
    </source>
</evidence>
<dbReference type="InterPro" id="IPR013655">
    <property type="entry name" value="PAS_fold_3"/>
</dbReference>
<feature type="domain" description="PAS" evidence="19">
    <location>
        <begin position="584"/>
        <end position="628"/>
    </location>
</feature>
<keyword evidence="4" id="KW-1003">Cell membrane</keyword>
<dbReference type="SMART" id="SM00388">
    <property type="entry name" value="HisKA"/>
    <property type="match status" value="1"/>
</dbReference>
<dbReference type="SUPFAM" id="SSF47226">
    <property type="entry name" value="Histidine-containing phosphotransfer domain, HPT domain"/>
    <property type="match status" value="1"/>
</dbReference>
<feature type="domain" description="Histidine kinase" evidence="17">
    <location>
        <begin position="949"/>
        <end position="1171"/>
    </location>
</feature>
<dbReference type="Pfam" id="PF00512">
    <property type="entry name" value="HisKA"/>
    <property type="match status" value="1"/>
</dbReference>
<dbReference type="InterPro" id="IPR008207">
    <property type="entry name" value="Sig_transdc_His_kin_Hpt_dom"/>
</dbReference>
<dbReference type="CDD" id="cd16922">
    <property type="entry name" value="HATPase_EvgS-ArcB-TorS-like"/>
    <property type="match status" value="1"/>
</dbReference>
<dbReference type="SUPFAM" id="SSF55874">
    <property type="entry name" value="ATPase domain of HSP90 chaperone/DNA topoisomerase II/histidine kinase"/>
    <property type="match status" value="1"/>
</dbReference>
<evidence type="ECO:0000313" key="23">
    <source>
        <dbReference type="Proteomes" id="UP001432180"/>
    </source>
</evidence>
<dbReference type="Pfam" id="PF08447">
    <property type="entry name" value="PAS_3"/>
    <property type="match status" value="1"/>
</dbReference>
<dbReference type="SMART" id="SM00086">
    <property type="entry name" value="PAC"/>
    <property type="match status" value="4"/>
</dbReference>
<dbReference type="InterPro" id="IPR013767">
    <property type="entry name" value="PAS_fold"/>
</dbReference>
<dbReference type="SUPFAM" id="SSF47384">
    <property type="entry name" value="Homodimeric domain of signal transducing histidine kinase"/>
    <property type="match status" value="1"/>
</dbReference>
<dbReference type="Gene3D" id="3.30.565.10">
    <property type="entry name" value="Histidine kinase-like ATPase, C-terminal domain"/>
    <property type="match status" value="1"/>
</dbReference>
<dbReference type="SUPFAM" id="SSF55785">
    <property type="entry name" value="PYP-like sensor domain (PAS domain)"/>
    <property type="match status" value="4"/>
</dbReference>
<evidence type="ECO:0000256" key="7">
    <source>
        <dbReference type="ARBA" id="ARBA00022741"/>
    </source>
</evidence>
<dbReference type="InterPro" id="IPR011006">
    <property type="entry name" value="CheY-like_superfamily"/>
</dbReference>
<dbReference type="InterPro" id="IPR000700">
    <property type="entry name" value="PAS-assoc_C"/>
</dbReference>
<dbReference type="PROSITE" id="PS50894">
    <property type="entry name" value="HPT"/>
    <property type="match status" value="1"/>
</dbReference>
<dbReference type="InterPro" id="IPR035965">
    <property type="entry name" value="PAS-like_dom_sf"/>
</dbReference>
<feature type="domain" description="PAC" evidence="20">
    <location>
        <begin position="631"/>
        <end position="683"/>
    </location>
</feature>
<keyword evidence="9 16" id="KW-1133">Transmembrane helix</keyword>
<evidence type="ECO:0000256" key="14">
    <source>
        <dbReference type="SAM" id="Coils"/>
    </source>
</evidence>
<feature type="domain" description="PAS" evidence="19">
    <location>
        <begin position="431"/>
        <end position="477"/>
    </location>
</feature>
<dbReference type="SMART" id="SM00091">
    <property type="entry name" value="PAS"/>
    <property type="match status" value="4"/>
</dbReference>
<feature type="compositionally biased region" description="Basic and acidic residues" evidence="15">
    <location>
        <begin position="1467"/>
        <end position="1479"/>
    </location>
</feature>
<dbReference type="CDD" id="cd00130">
    <property type="entry name" value="PAS"/>
    <property type="match status" value="3"/>
</dbReference>
<name>A0ABZ0S8G3_9GAMM</name>
<feature type="coiled-coil region" evidence="14">
    <location>
        <begin position="922"/>
        <end position="949"/>
    </location>
</feature>
<evidence type="ECO:0000256" key="4">
    <source>
        <dbReference type="ARBA" id="ARBA00022475"/>
    </source>
</evidence>
<feature type="domain" description="PAC" evidence="20">
    <location>
        <begin position="502"/>
        <end position="556"/>
    </location>
</feature>
<feature type="modified residue" description="4-aspartylphosphate" evidence="13">
    <location>
        <position position="1243"/>
    </location>
</feature>
<feature type="domain" description="HPt" evidence="21">
    <location>
        <begin position="1539"/>
        <end position="1636"/>
    </location>
</feature>
<keyword evidence="7" id="KW-0547">Nucleotide-binding</keyword>
<keyword evidence="22" id="KW-0808">Transferase</keyword>
<dbReference type="Pfam" id="PF00072">
    <property type="entry name" value="Response_reg"/>
    <property type="match status" value="2"/>
</dbReference>
<keyword evidence="8" id="KW-0067">ATP-binding</keyword>
<dbReference type="PANTHER" id="PTHR45339:SF1">
    <property type="entry name" value="HYBRID SIGNAL TRANSDUCTION HISTIDINE KINASE J"/>
    <property type="match status" value="1"/>
</dbReference>
<evidence type="ECO:0000259" key="18">
    <source>
        <dbReference type="PROSITE" id="PS50110"/>
    </source>
</evidence>
<dbReference type="InterPro" id="IPR003594">
    <property type="entry name" value="HATPase_dom"/>
</dbReference>
<sequence>MTMPSTLSLLSWTLALVAGALLLIAARWKWADQPRGVSLDATPNAKEAPAPAPRNRRRPNLIGPALVALFLALALMLAEQGLKAIERELRERLGDTLASVNQSAEQAMQLWIEARVREAAHVARNPALLPLLRDLEARTADPRSAAEQLTSAPALAALRQLLATQRDLIGSDDFLLLRPNGLVLAASTDSPIGQTHGLPNCQPMAFTRALAGAPVFISPHNLDGVDLGAACEPDTLFLLAPISDAQGNIRALLALRLDPAAALARLTRIGQIGASGETYAFDRRGQLLTPTRLDPAGLERAQGQPGARVADPGGNLPAGHRPTRAPADWPLTRMAQAATAGENGMDTQGYRDYRGVPVIGAWTWSRELGLGLATEMDLAEALEPYRALRGPLLGALLGVIVLALGLTGALLSFGRRARVRLDQLIEARTRDLRKYVQAVEQNPLCIVVTDRDGAIEHVNPTFTEITGFSVDEALGENPRLLKSDRTPRETYKDLWATILAGDTWHGELCNRKKNGEHYWISLSIAPVKDTHGQITHFVGIAQDLTITKQAELALREAEVARNLALDAAAVGLWSGDLLTDTWRWDARVARLLGLSEDEPASVERWIATLHPEDRARVMAAFEPAVRGLQTLEIEYRVCWPDGSEHFLVARGKTVSDDQGQPLRIDGVVYDRTELRRAEAEIAAAREHNALILDSAGEGIMGIDPAGNISFCNRAAGELLGYRRDELIGQPLHASIHAQQPDGTEFREADCPMTHTLHDGQRRQIEEDTLWRKDGSPLLVEYIVVPMRKGGEQIGAVLVFKDIAERVRAQNALLAERQQLQEILDSSPLSVAITVQGVIRFANPSFRETFSLKVGDRTLQVYANPEERAEMLARMERDGRVENFDLQIRRRDGSPGYMLASFVKLDYEGESGILGWLLDISERRAAQEALAQARDAAEEATRAKSNFLANMSHEIRTPMNAIMGMSHLALQTELTERQRKYIEMVNRSAEALLGIINDILDFSKIEAGKLDMEATNFRLEDVLDNLANLVGLKAEEKGLELLFELPAELPTALIGDALRLGQILINLGNNAVKFTEPGGEILVRVAVAEEGADTVTLHFSVRDTGIGLTPEQQQRLFQSFTQADSSTTRKYGGSGLGLAISKRLTDLMGGDIWVDSAPGAGSTFHFTARFGKQRGVRSQRRIKAEAIEALRVLVVDDNQSAREVLEAMLSAFGFQVAQAANGAAAIAQLEQADSAAPFDLVLMDWKMPDMDGIETARSIQNDQLIAHAPTVIMVTAYGRDQAQRAADGLELAGFLTKPVTPSSLLDAILIAMGREAISDTREANSEGTAAEALIKLRGAHILLVEDNAINQELALELLTTNGMTAAVANNGQEALELLRQQGFDGVLMDCQMPIMDGYQATRAIRENPQWRDLPVLAMTANVMAGDREKAIAAGMNDHIGKPVKVREMLATMARWIAVEKIENSKEEFGTREEVIDKRDQPLASRHGQEKAPQTTAAASSLTPRPSSLAPRPSSLAPRPSSLASLPGIDTQAGLATAQGNEALYRRLLGRFRDSQSDFADQFAAALAAREQDPDAATRCAHTLKGVAANIGAEGVRHAAAALEAACRDGESPAIIDSQLQATLAALAPVLAGLAQLEQPASATAGTGTGTGTEIGSPQTIDPTALTPELTRLRALLEDDDTEATEVIAALSNQLGAHPLAQALHPVAKAVDAYDFEAALEALDQLESALAARVDQREEIKAL</sequence>
<gene>
    <name evidence="22" type="primary">barA_12</name>
    <name evidence="22" type="ORF">Thiowin_01796</name>
</gene>
<feature type="transmembrane region" description="Helical" evidence="16">
    <location>
        <begin position="61"/>
        <end position="78"/>
    </location>
</feature>
<dbReference type="InterPro" id="IPR036097">
    <property type="entry name" value="HisK_dim/P_sf"/>
</dbReference>
<evidence type="ECO:0000256" key="10">
    <source>
        <dbReference type="ARBA" id="ARBA00023012"/>
    </source>
</evidence>
<feature type="region of interest" description="Disordered" evidence="15">
    <location>
        <begin position="296"/>
        <end position="326"/>
    </location>
</feature>
<proteinExistence type="predicted"/>